<name>A0A2G8SQI6_9APHY</name>
<comment type="caution">
    <text evidence="2">The sequence shown here is derived from an EMBL/GenBank/DDBJ whole genome shotgun (WGS) entry which is preliminary data.</text>
</comment>
<dbReference type="AlphaFoldDB" id="A0A2G8SQI6"/>
<sequence length="111" mass="12239">MSSKRSRPADDRDAKAPSAKKTKIPFGRLDRRGQVIDLSIPVPKLEGSMEEPITDHDELMKLLTASTRQILTLLENAMKNLKGHAASAKKTVSNATKHLRVPDDDGFACKM</sequence>
<accession>A0A2G8SQI6</accession>
<evidence type="ECO:0000313" key="2">
    <source>
        <dbReference type="EMBL" id="PIL36020.1"/>
    </source>
</evidence>
<organism evidence="2 3">
    <name type="scientific">Ganoderma sinense ZZ0214-1</name>
    <dbReference type="NCBI Taxonomy" id="1077348"/>
    <lineage>
        <taxon>Eukaryota</taxon>
        <taxon>Fungi</taxon>
        <taxon>Dikarya</taxon>
        <taxon>Basidiomycota</taxon>
        <taxon>Agaricomycotina</taxon>
        <taxon>Agaricomycetes</taxon>
        <taxon>Polyporales</taxon>
        <taxon>Polyporaceae</taxon>
        <taxon>Ganoderma</taxon>
    </lineage>
</organism>
<keyword evidence="3" id="KW-1185">Reference proteome</keyword>
<evidence type="ECO:0000256" key="1">
    <source>
        <dbReference type="SAM" id="MobiDB-lite"/>
    </source>
</evidence>
<reference evidence="2 3" key="1">
    <citation type="journal article" date="2015" name="Sci. Rep.">
        <title>Chromosome-level genome map provides insights into diverse defense mechanisms in the medicinal fungus Ganoderma sinense.</title>
        <authorList>
            <person name="Zhu Y."/>
            <person name="Xu J."/>
            <person name="Sun C."/>
            <person name="Zhou S."/>
            <person name="Xu H."/>
            <person name="Nelson D.R."/>
            <person name="Qian J."/>
            <person name="Song J."/>
            <person name="Luo H."/>
            <person name="Xiang L."/>
            <person name="Li Y."/>
            <person name="Xu Z."/>
            <person name="Ji A."/>
            <person name="Wang L."/>
            <person name="Lu S."/>
            <person name="Hayward A."/>
            <person name="Sun W."/>
            <person name="Li X."/>
            <person name="Schwartz D.C."/>
            <person name="Wang Y."/>
            <person name="Chen S."/>
        </authorList>
    </citation>
    <scope>NUCLEOTIDE SEQUENCE [LARGE SCALE GENOMIC DNA]</scope>
    <source>
        <strain evidence="2 3">ZZ0214-1</strain>
    </source>
</reference>
<dbReference type="Proteomes" id="UP000230002">
    <property type="component" value="Unassembled WGS sequence"/>
</dbReference>
<dbReference type="EMBL" id="AYKW01000002">
    <property type="protein sequence ID" value="PIL36020.1"/>
    <property type="molecule type" value="Genomic_DNA"/>
</dbReference>
<protein>
    <submittedName>
        <fullName evidence="2">Uncharacterized protein</fullName>
    </submittedName>
</protein>
<gene>
    <name evidence="2" type="ORF">GSI_01680</name>
</gene>
<feature type="region of interest" description="Disordered" evidence="1">
    <location>
        <begin position="1"/>
        <end position="27"/>
    </location>
</feature>
<proteinExistence type="predicted"/>
<evidence type="ECO:0000313" key="3">
    <source>
        <dbReference type="Proteomes" id="UP000230002"/>
    </source>
</evidence>